<dbReference type="AlphaFoldDB" id="A0A485M0F0"/>
<dbReference type="EMBL" id="CAADRM010000085">
    <property type="protein sequence ID" value="VFU13969.1"/>
    <property type="molecule type" value="Genomic_DNA"/>
</dbReference>
<reference evidence="1" key="1">
    <citation type="submission" date="2019-03" db="EMBL/GenBank/DDBJ databases">
        <authorList>
            <person name="Hao L."/>
        </authorList>
    </citation>
    <scope>NUCLEOTIDE SEQUENCE</scope>
</reference>
<protein>
    <submittedName>
        <fullName evidence="1">Uncharacterized protein</fullName>
    </submittedName>
</protein>
<organism evidence="1">
    <name type="scientific">anaerobic digester metagenome</name>
    <dbReference type="NCBI Taxonomy" id="1263854"/>
    <lineage>
        <taxon>unclassified sequences</taxon>
        <taxon>metagenomes</taxon>
        <taxon>ecological metagenomes</taxon>
    </lineage>
</organism>
<evidence type="ECO:0000313" key="1">
    <source>
        <dbReference type="EMBL" id="VFU13969.1"/>
    </source>
</evidence>
<accession>A0A485M0F0</accession>
<proteinExistence type="predicted"/>
<gene>
    <name evidence="1" type="ORF">SCFA_230010</name>
</gene>
<name>A0A485M0F0_9ZZZZ</name>
<sequence>MLGIMHETFILGMGSKTAMVEFGARYRDQDRGQAGSGCPFFSIATHLPRPSGYRVYGAACAADTGCCNT</sequence>